<gene>
    <name evidence="3" type="ORF">E3T53_13935</name>
</gene>
<dbReference type="Gene3D" id="1.10.260.40">
    <property type="entry name" value="lambda repressor-like DNA-binding domains"/>
    <property type="match status" value="1"/>
</dbReference>
<feature type="region of interest" description="Disordered" evidence="1">
    <location>
        <begin position="149"/>
        <end position="186"/>
    </location>
</feature>
<dbReference type="SUPFAM" id="SSF47413">
    <property type="entry name" value="lambda repressor-like DNA-binding domains"/>
    <property type="match status" value="1"/>
</dbReference>
<evidence type="ECO:0000256" key="1">
    <source>
        <dbReference type="SAM" id="MobiDB-lite"/>
    </source>
</evidence>
<keyword evidence="4" id="KW-1185">Reference proteome</keyword>
<dbReference type="EMBL" id="SOHQ01000038">
    <property type="protein sequence ID" value="TFD76304.1"/>
    <property type="molecule type" value="Genomic_DNA"/>
</dbReference>
<organism evidence="3 4">
    <name type="scientific">Cryobacterium psychrophilum</name>
    <dbReference type="NCBI Taxonomy" id="41988"/>
    <lineage>
        <taxon>Bacteria</taxon>
        <taxon>Bacillati</taxon>
        <taxon>Actinomycetota</taxon>
        <taxon>Actinomycetes</taxon>
        <taxon>Micrococcales</taxon>
        <taxon>Microbacteriaceae</taxon>
        <taxon>Cryobacterium</taxon>
    </lineage>
</organism>
<dbReference type="GO" id="GO:0003677">
    <property type="term" value="F:DNA binding"/>
    <property type="evidence" value="ECO:0007669"/>
    <property type="project" value="InterPro"/>
</dbReference>
<evidence type="ECO:0000313" key="4">
    <source>
        <dbReference type="Proteomes" id="UP000298218"/>
    </source>
</evidence>
<dbReference type="RefSeq" id="WP_134173320.1">
    <property type="nucleotide sequence ID" value="NZ_SODI01000001.1"/>
</dbReference>
<dbReference type="InterPro" id="IPR001387">
    <property type="entry name" value="Cro/C1-type_HTH"/>
</dbReference>
<dbReference type="PROSITE" id="PS50943">
    <property type="entry name" value="HTH_CROC1"/>
    <property type="match status" value="1"/>
</dbReference>
<feature type="transmembrane region" description="Helical" evidence="2">
    <location>
        <begin position="95"/>
        <end position="114"/>
    </location>
</feature>
<keyword evidence="2" id="KW-1133">Transmembrane helix</keyword>
<keyword evidence="2" id="KW-0812">Transmembrane</keyword>
<sequence>MNTTRIVQLRLDHGWTQERLATAAGVGLRTIQRLEAGQEASLETLSLVASALRVSVHDLYSQIDDAVLRDRVEFFESRAAEEQSARERIEKGWRWLYVGIGVILTFVSFTLSTYGATVFFSYWIGGYMILVSVRRIYLEPRLQKDYPHSMSRQQIRARRNSARGSWRVREENATAREQASTTPPLH</sequence>
<dbReference type="CDD" id="cd00093">
    <property type="entry name" value="HTH_XRE"/>
    <property type="match status" value="1"/>
</dbReference>
<dbReference type="SMART" id="SM00530">
    <property type="entry name" value="HTH_XRE"/>
    <property type="match status" value="1"/>
</dbReference>
<name>A0A4Y8KJM0_9MICO</name>
<dbReference type="InterPro" id="IPR010982">
    <property type="entry name" value="Lambda_DNA-bd_dom_sf"/>
</dbReference>
<reference evidence="3 4" key="1">
    <citation type="submission" date="2019-03" db="EMBL/GenBank/DDBJ databases">
        <title>Genomics of glacier-inhabiting Cryobacterium strains.</title>
        <authorList>
            <person name="Liu Q."/>
            <person name="Xin Y.-H."/>
        </authorList>
    </citation>
    <scope>NUCLEOTIDE SEQUENCE [LARGE SCALE GENOMIC DNA]</scope>
    <source>
        <strain evidence="3 4">CGMCC 1.4292</strain>
    </source>
</reference>
<feature type="transmembrane region" description="Helical" evidence="2">
    <location>
        <begin position="120"/>
        <end position="137"/>
    </location>
</feature>
<feature type="compositionally biased region" description="Polar residues" evidence="1">
    <location>
        <begin position="175"/>
        <end position="186"/>
    </location>
</feature>
<accession>A0A4Y8KJM0</accession>
<evidence type="ECO:0000313" key="3">
    <source>
        <dbReference type="EMBL" id="TFD76304.1"/>
    </source>
</evidence>
<evidence type="ECO:0000256" key="2">
    <source>
        <dbReference type="SAM" id="Phobius"/>
    </source>
</evidence>
<dbReference type="Pfam" id="PF01381">
    <property type="entry name" value="HTH_3"/>
    <property type="match status" value="1"/>
</dbReference>
<comment type="caution">
    <text evidence="3">The sequence shown here is derived from an EMBL/GenBank/DDBJ whole genome shotgun (WGS) entry which is preliminary data.</text>
</comment>
<keyword evidence="2" id="KW-0472">Membrane</keyword>
<proteinExistence type="predicted"/>
<dbReference type="OrthoDB" id="513181at2"/>
<dbReference type="Proteomes" id="UP000298218">
    <property type="component" value="Unassembled WGS sequence"/>
</dbReference>
<dbReference type="AlphaFoldDB" id="A0A4Y8KJM0"/>
<protein>
    <submittedName>
        <fullName evidence="3">XRE family transcriptional regulator</fullName>
    </submittedName>
</protein>